<dbReference type="Gene3D" id="1.25.40.10">
    <property type="entry name" value="Tetratricopeptide repeat domain"/>
    <property type="match status" value="1"/>
</dbReference>
<name>A0A4V4NG78_9ASCO</name>
<evidence type="ECO:0000313" key="4">
    <source>
        <dbReference type="EMBL" id="TID30930.1"/>
    </source>
</evidence>
<dbReference type="AlphaFoldDB" id="A0A4V4NG78"/>
<keyword evidence="1" id="KW-0813">Transport</keyword>
<feature type="domain" description="ABC transporter family G" evidence="3">
    <location>
        <begin position="74"/>
        <end position="136"/>
    </location>
</feature>
<evidence type="ECO:0000313" key="5">
    <source>
        <dbReference type="Proteomes" id="UP000307173"/>
    </source>
</evidence>
<keyword evidence="5" id="KW-1185">Reference proteome</keyword>
<protein>
    <recommendedName>
        <fullName evidence="3">ABC transporter family G domain-containing protein</fullName>
    </recommendedName>
</protein>
<dbReference type="EMBL" id="SELW01000084">
    <property type="protein sequence ID" value="TID30930.1"/>
    <property type="molecule type" value="Genomic_DNA"/>
</dbReference>
<dbReference type="InterPro" id="IPR027417">
    <property type="entry name" value="P-loop_NTPase"/>
</dbReference>
<dbReference type="STRING" id="52247.A0A4V4NG78"/>
<dbReference type="GO" id="GO:0140359">
    <property type="term" value="F:ABC-type transporter activity"/>
    <property type="evidence" value="ECO:0007669"/>
    <property type="project" value="InterPro"/>
</dbReference>
<dbReference type="InterPro" id="IPR043926">
    <property type="entry name" value="ABCG_dom"/>
</dbReference>
<evidence type="ECO:0000256" key="2">
    <source>
        <dbReference type="ARBA" id="ARBA00023136"/>
    </source>
</evidence>
<dbReference type="Pfam" id="PF09295">
    <property type="entry name" value="ChAPs"/>
    <property type="match status" value="1"/>
</dbReference>
<gene>
    <name evidence="4" type="ORF">CANINC_000483</name>
</gene>
<dbReference type="GO" id="GO:0006893">
    <property type="term" value="P:Golgi to plasma membrane transport"/>
    <property type="evidence" value="ECO:0007669"/>
    <property type="project" value="UniProtKB-ARBA"/>
</dbReference>
<reference evidence="4 5" key="1">
    <citation type="journal article" date="2019" name="Front. Genet.">
        <title>Whole-Genome Sequencing of the Opportunistic Yeast Pathogen Candida inconspicua Uncovers Its Hybrid Origin.</title>
        <authorList>
            <person name="Mixao V."/>
            <person name="Hansen A.P."/>
            <person name="Saus E."/>
            <person name="Boekhout T."/>
            <person name="Lass-Florl C."/>
            <person name="Gabaldon T."/>
        </authorList>
    </citation>
    <scope>NUCLEOTIDE SEQUENCE [LARGE SCALE GENOMIC DNA]</scope>
    <source>
        <strain evidence="4 5">CBS 180</strain>
    </source>
</reference>
<proteinExistence type="predicted"/>
<organism evidence="4 5">
    <name type="scientific">Pichia inconspicua</name>
    <dbReference type="NCBI Taxonomy" id="52247"/>
    <lineage>
        <taxon>Eukaryota</taxon>
        <taxon>Fungi</taxon>
        <taxon>Dikarya</taxon>
        <taxon>Ascomycota</taxon>
        <taxon>Saccharomycotina</taxon>
        <taxon>Pichiomycetes</taxon>
        <taxon>Pichiales</taxon>
        <taxon>Pichiaceae</taxon>
        <taxon>Pichia</taxon>
    </lineage>
</organism>
<dbReference type="InterPro" id="IPR011990">
    <property type="entry name" value="TPR-like_helical_dom_sf"/>
</dbReference>
<keyword evidence="2" id="KW-0472">Membrane</keyword>
<dbReference type="GO" id="GO:0034044">
    <property type="term" value="C:exomer complex"/>
    <property type="evidence" value="ECO:0007669"/>
    <property type="project" value="UniProtKB-ARBA"/>
</dbReference>
<comment type="caution">
    <text evidence="4">The sequence shown here is derived from an EMBL/GenBank/DDBJ whole genome shotgun (WGS) entry which is preliminary data.</text>
</comment>
<dbReference type="Proteomes" id="UP000307173">
    <property type="component" value="Unassembled WGS sequence"/>
</dbReference>
<evidence type="ECO:0000259" key="3">
    <source>
        <dbReference type="Pfam" id="PF19055"/>
    </source>
</evidence>
<dbReference type="Gene3D" id="3.40.50.300">
    <property type="entry name" value="P-loop containing nucleotide triphosphate hydrolases"/>
    <property type="match status" value="1"/>
</dbReference>
<sequence>MEDYADSIAGRVGYGLNVEQRKKLSIATELVARPSLLLFLDEPTSGLDSESSYAIIRVLKDLARAGQAILCTIHQPSVMLFEQFDRLLLLKKGGQTVYFGDIGPDSKTIIDYFEKHGGRICGASENPAEYILDVVDTSEIDWFGIWKNSDEFQHVATEIDELNASTFEKPVGGDAEWNGRPYLMPGFWKFMWRTSPITYFLANLLGVVIHDRPVICSQTEYNFLQPPTNMTCGDYLDDYFETHTGYVNNPDESSNCEVCAYNVGDDFINSIGIYYSDRWRNVDRRAILAHINDLGSPDLVTLTKFIGIPTPKSTPQFLQTIGTYLYYTGADTSNVATVAAILSSISTIISKEPQL</sequence>
<dbReference type="SUPFAM" id="SSF52540">
    <property type="entry name" value="P-loop containing nucleoside triphosphate hydrolases"/>
    <property type="match status" value="1"/>
</dbReference>
<dbReference type="OrthoDB" id="4095361at2759"/>
<accession>A0A4V4NG78</accession>
<dbReference type="InterPro" id="IPR015374">
    <property type="entry name" value="ChAPs"/>
</dbReference>
<dbReference type="Pfam" id="PF19055">
    <property type="entry name" value="ABC2_membrane_7"/>
    <property type="match status" value="1"/>
</dbReference>
<dbReference type="PANTHER" id="PTHR19241">
    <property type="entry name" value="ATP-BINDING CASSETTE TRANSPORTER"/>
    <property type="match status" value="1"/>
</dbReference>
<evidence type="ECO:0000256" key="1">
    <source>
        <dbReference type="ARBA" id="ARBA00022448"/>
    </source>
</evidence>